<keyword evidence="1" id="KW-0175">Coiled coil</keyword>
<evidence type="ECO:0000256" key="1">
    <source>
        <dbReference type="SAM" id="Coils"/>
    </source>
</evidence>
<proteinExistence type="predicted"/>
<name>A0A6P7FL47_DIAVI</name>
<dbReference type="RefSeq" id="XP_028140051.1">
    <property type="nucleotide sequence ID" value="XM_028284250.1"/>
</dbReference>
<dbReference type="AlphaFoldDB" id="A0A6P7FL47"/>
<sequence length="199" mass="23559">MPNLIIKEVNKQYFNEMKEIVKENELIKEENKILKNHINMINNRLDKLENKERRNNIVIQGLNVKTDEHSILKEEMKTFLDNELGVQVTVAHAKKLGSKTCLIKLSNESEKYNVMKNKIKLRGYRQGKIYINEDMSKKERDIQGQIRIKAKEERSKGKKVKVRFQKMIIDNEEWIWDNDADKLIPEISNKYPGTIHPKN</sequence>
<gene>
    <name evidence="2" type="primary">LOC114331530</name>
    <name evidence="3" type="synonym">LOC114334215</name>
</gene>
<feature type="coiled-coil region" evidence="1">
    <location>
        <begin position="10"/>
        <end position="51"/>
    </location>
</feature>
<evidence type="ECO:0000313" key="2">
    <source>
        <dbReference type="RefSeq" id="XP_028136924.1"/>
    </source>
</evidence>
<protein>
    <submittedName>
        <fullName evidence="2">Uncharacterized protein LOC114331530</fullName>
    </submittedName>
    <submittedName>
        <fullName evidence="3">Uncharacterized protein LOC114334215</fullName>
    </submittedName>
</protein>
<evidence type="ECO:0000313" key="3">
    <source>
        <dbReference type="RefSeq" id="XP_028140051.1"/>
    </source>
</evidence>
<dbReference type="RefSeq" id="XP_028136924.1">
    <property type="nucleotide sequence ID" value="XM_028281123.1"/>
</dbReference>
<organism evidence="2">
    <name type="scientific">Diabrotica virgifera virgifera</name>
    <name type="common">western corn rootworm</name>
    <dbReference type="NCBI Taxonomy" id="50390"/>
    <lineage>
        <taxon>Eukaryota</taxon>
        <taxon>Metazoa</taxon>
        <taxon>Ecdysozoa</taxon>
        <taxon>Arthropoda</taxon>
        <taxon>Hexapoda</taxon>
        <taxon>Insecta</taxon>
        <taxon>Pterygota</taxon>
        <taxon>Neoptera</taxon>
        <taxon>Endopterygota</taxon>
        <taxon>Coleoptera</taxon>
        <taxon>Polyphaga</taxon>
        <taxon>Cucujiformia</taxon>
        <taxon>Chrysomeloidea</taxon>
        <taxon>Chrysomelidae</taxon>
        <taxon>Galerucinae</taxon>
        <taxon>Diabroticina</taxon>
        <taxon>Diabroticites</taxon>
        <taxon>Diabrotica</taxon>
    </lineage>
</organism>
<accession>A0A6P7FL47</accession>
<reference evidence="2 3" key="1">
    <citation type="submission" date="2025-04" db="UniProtKB">
        <authorList>
            <consortium name="RefSeq"/>
        </authorList>
    </citation>
    <scope>IDENTIFICATION</scope>
    <source>
        <tissue evidence="2 3">Whole insect</tissue>
    </source>
</reference>